<sequence>MDKKVTIKSQYNLKGILSLPDNEEDKLPAVLFLHGAGKADRNENGKQFVTDNFKYLSDEFTKLGFITLRYDKRGCGESEGDFLKTNLQALIDDAFSALNALKSHPQVDSDKILLVGHNEGCILASAINEKINVQGIVLISGFTSCLLNSSTYELDGVIKEIHNMKGLKGALSRIFTNGEKLKNKNKKMLDRILASDEAIVTINGGKLNSEWFKQHKAFDIPASLSKIKCPTLAIVGSKDIQVSPEETKLMKDIINCPFEYHIIENMNHFLRNQPEPLTFLNANTVCVKSLKKPIDPELIEVIGNWTDNFKI</sequence>
<reference evidence="2 3" key="1">
    <citation type="submission" date="2024-11" db="EMBL/GenBank/DDBJ databases">
        <authorList>
            <person name="Heng Y.C."/>
            <person name="Lim A.C.H."/>
            <person name="Lee J.K.Y."/>
            <person name="Kittelmann S."/>
        </authorList>
    </citation>
    <scope>NUCLEOTIDE SEQUENCE [LARGE SCALE GENOMIC DNA]</scope>
    <source>
        <strain evidence="2 3">WILCCON 0114</strain>
    </source>
</reference>
<accession>A0ABW8TL46</accession>
<dbReference type="EMBL" id="JBJIAA010000018">
    <property type="protein sequence ID" value="MFL0252562.1"/>
    <property type="molecule type" value="Genomic_DNA"/>
</dbReference>
<dbReference type="GO" id="GO:0016787">
    <property type="term" value="F:hydrolase activity"/>
    <property type="evidence" value="ECO:0007669"/>
    <property type="project" value="UniProtKB-KW"/>
</dbReference>
<dbReference type="Pfam" id="PF12146">
    <property type="entry name" value="Hydrolase_4"/>
    <property type="match status" value="1"/>
</dbReference>
<dbReference type="SUPFAM" id="SSF53474">
    <property type="entry name" value="alpha/beta-Hydrolases"/>
    <property type="match status" value="1"/>
</dbReference>
<dbReference type="Proteomes" id="UP001623592">
    <property type="component" value="Unassembled WGS sequence"/>
</dbReference>
<keyword evidence="2" id="KW-0378">Hydrolase</keyword>
<keyword evidence="3" id="KW-1185">Reference proteome</keyword>
<evidence type="ECO:0000313" key="2">
    <source>
        <dbReference type="EMBL" id="MFL0252562.1"/>
    </source>
</evidence>
<dbReference type="PANTHER" id="PTHR43265:SF1">
    <property type="entry name" value="ESTERASE ESTD"/>
    <property type="match status" value="1"/>
</dbReference>
<dbReference type="RefSeq" id="WP_406789216.1">
    <property type="nucleotide sequence ID" value="NZ_JBJIAA010000018.1"/>
</dbReference>
<dbReference type="InterPro" id="IPR029058">
    <property type="entry name" value="AB_hydrolase_fold"/>
</dbReference>
<dbReference type="PANTHER" id="PTHR43265">
    <property type="entry name" value="ESTERASE ESTD"/>
    <property type="match status" value="1"/>
</dbReference>
<evidence type="ECO:0000259" key="1">
    <source>
        <dbReference type="Pfam" id="PF12146"/>
    </source>
</evidence>
<name>A0ABW8TL46_9CLOT</name>
<dbReference type="InterPro" id="IPR022742">
    <property type="entry name" value="Hydrolase_4"/>
</dbReference>
<comment type="caution">
    <text evidence="2">The sequence shown here is derived from an EMBL/GenBank/DDBJ whole genome shotgun (WGS) entry which is preliminary data.</text>
</comment>
<organism evidence="2 3">
    <name type="scientific">Clostridium neuense</name>
    <dbReference type="NCBI Taxonomy" id="1728934"/>
    <lineage>
        <taxon>Bacteria</taxon>
        <taxon>Bacillati</taxon>
        <taxon>Bacillota</taxon>
        <taxon>Clostridia</taxon>
        <taxon>Eubacteriales</taxon>
        <taxon>Clostridiaceae</taxon>
        <taxon>Clostridium</taxon>
    </lineage>
</organism>
<feature type="domain" description="Serine aminopeptidase S33" evidence="1">
    <location>
        <begin position="52"/>
        <end position="273"/>
    </location>
</feature>
<protein>
    <submittedName>
        <fullName evidence="2">Alpha/beta hydrolase</fullName>
    </submittedName>
</protein>
<dbReference type="InterPro" id="IPR053145">
    <property type="entry name" value="AB_hydrolase_Est10"/>
</dbReference>
<proteinExistence type="predicted"/>
<dbReference type="Gene3D" id="3.40.50.1820">
    <property type="entry name" value="alpha/beta hydrolase"/>
    <property type="match status" value="1"/>
</dbReference>
<evidence type="ECO:0000313" key="3">
    <source>
        <dbReference type="Proteomes" id="UP001623592"/>
    </source>
</evidence>
<gene>
    <name evidence="2" type="ORF">ACJDT4_19295</name>
</gene>